<organism evidence="2 4">
    <name type="scientific">Corynebacterium curieae</name>
    <dbReference type="NCBI Taxonomy" id="2913500"/>
    <lineage>
        <taxon>Bacteria</taxon>
        <taxon>Bacillati</taxon>
        <taxon>Actinomycetota</taxon>
        <taxon>Actinomycetes</taxon>
        <taxon>Mycobacteriales</taxon>
        <taxon>Corynebacteriaceae</taxon>
        <taxon>Corynebacterium</taxon>
    </lineage>
</organism>
<dbReference type="Proteomes" id="UP001146430">
    <property type="component" value="Unassembled WGS sequence"/>
</dbReference>
<feature type="domain" description="HTH rpiR-type" evidence="1">
    <location>
        <begin position="2"/>
        <end position="78"/>
    </location>
</feature>
<dbReference type="SUPFAM" id="SSF46689">
    <property type="entry name" value="Homeodomain-like"/>
    <property type="match status" value="1"/>
</dbReference>
<dbReference type="PANTHER" id="PTHR30514">
    <property type="entry name" value="GLUCOKINASE"/>
    <property type="match status" value="1"/>
</dbReference>
<comment type="caution">
    <text evidence="2">The sequence shown here is derived from an EMBL/GenBank/DDBJ whole genome shotgun (WGS) entry which is preliminary data.</text>
</comment>
<dbReference type="AlphaFoldDB" id="A0A9X3RTG4"/>
<dbReference type="RefSeq" id="WP_269946156.1">
    <property type="nucleotide sequence ID" value="NZ_JAKMUU010000002.1"/>
</dbReference>
<dbReference type="GO" id="GO:0003700">
    <property type="term" value="F:DNA-binding transcription factor activity"/>
    <property type="evidence" value="ECO:0007669"/>
    <property type="project" value="InterPro"/>
</dbReference>
<dbReference type="InterPro" id="IPR009057">
    <property type="entry name" value="Homeodomain-like_sf"/>
</dbReference>
<dbReference type="Pfam" id="PF01380">
    <property type="entry name" value="SIS"/>
    <property type="match status" value="1"/>
</dbReference>
<evidence type="ECO:0000313" key="3">
    <source>
        <dbReference type="EMBL" id="MDV2424372.1"/>
    </source>
</evidence>
<dbReference type="EMBL" id="JAVBID010000009">
    <property type="protein sequence ID" value="MDV2424372.1"/>
    <property type="molecule type" value="Genomic_DNA"/>
</dbReference>
<dbReference type="InterPro" id="IPR036388">
    <property type="entry name" value="WH-like_DNA-bd_sf"/>
</dbReference>
<protein>
    <submittedName>
        <fullName evidence="2">MurR/RpiR family transcriptional regulator</fullName>
    </submittedName>
</protein>
<keyword evidence="5" id="KW-1185">Reference proteome</keyword>
<dbReference type="PANTHER" id="PTHR30514:SF18">
    <property type="entry name" value="RPIR-FAMILY TRANSCRIPTIONAL REGULATOR"/>
    <property type="match status" value="1"/>
</dbReference>
<reference evidence="3 5" key="2">
    <citation type="submission" date="2023-08" db="EMBL/GenBank/DDBJ databases">
        <title>Genomic characterization of the C. tuberculostearicum species complex, a ubiquitous member of the human skin microbiome.</title>
        <authorList>
            <person name="Ahmed N."/>
            <person name="Deming C."/>
            <person name="Conlan S."/>
            <person name="Segre J."/>
        </authorList>
    </citation>
    <scope>NUCLEOTIDE SEQUENCE [LARGE SCALE GENOMIC DNA]</scope>
    <source>
        <strain evidence="3 5">CTNIH19</strain>
    </source>
</reference>
<dbReference type="Gene3D" id="1.10.10.10">
    <property type="entry name" value="Winged helix-like DNA-binding domain superfamily/Winged helix DNA-binding domain"/>
    <property type="match status" value="1"/>
</dbReference>
<dbReference type="GO" id="GO:0003677">
    <property type="term" value="F:DNA binding"/>
    <property type="evidence" value="ECO:0007669"/>
    <property type="project" value="InterPro"/>
</dbReference>
<accession>A0A9X3RTG4</accession>
<dbReference type="Proteomes" id="UP001185631">
    <property type="component" value="Unassembled WGS sequence"/>
</dbReference>
<evidence type="ECO:0000313" key="4">
    <source>
        <dbReference type="Proteomes" id="UP001146430"/>
    </source>
</evidence>
<dbReference type="InterPro" id="IPR046348">
    <property type="entry name" value="SIS_dom_sf"/>
</dbReference>
<dbReference type="GO" id="GO:1901135">
    <property type="term" value="P:carbohydrate derivative metabolic process"/>
    <property type="evidence" value="ECO:0007669"/>
    <property type="project" value="InterPro"/>
</dbReference>
<dbReference type="EMBL" id="JAKMUU010000002">
    <property type="protein sequence ID" value="MCZ9306951.1"/>
    <property type="molecule type" value="Genomic_DNA"/>
</dbReference>
<sequence length="290" mass="32811">MEGSLFERMSVLTELTAADHSLAIYFSKSFPNLAFQNLEAIGKGAGVSVASVTRFVRKLGYSDFKDFSTQLKAEVSANFDRPLTRLTSREKAIDADELTQHFSQVARELEHSLPKLSSTQFRQIADLMADESRPLYLTAVASTRALMEYFYMLLKYHRSQVFLLPHVEAHPHVLADIDSSGVLFTANFDRHPRPIEIALRYARSQSATTILLSNRTVTPLQTYADHVLVLDSNPNPRFKSRVGMLTVLEALLTAIQHRRPERVEERIKTIEKLIDEEGNFITPRISSSVE</sequence>
<reference evidence="2" key="1">
    <citation type="submission" date="2022-02" db="EMBL/GenBank/DDBJ databases">
        <title>Corynebacterium sp. from urogenital microbiome.</title>
        <authorList>
            <person name="Cappelli E.A."/>
            <person name="Ribeiro T.G."/>
            <person name="Peixe L."/>
        </authorList>
    </citation>
    <scope>NUCLEOTIDE SEQUENCE</scope>
    <source>
        <strain evidence="2">C8Ua_181</strain>
    </source>
</reference>
<proteinExistence type="predicted"/>
<evidence type="ECO:0000313" key="5">
    <source>
        <dbReference type="Proteomes" id="UP001185631"/>
    </source>
</evidence>
<gene>
    <name evidence="2" type="ORF">L8V01_05590</name>
    <name evidence="3" type="ORF">RAE13_08125</name>
</gene>
<dbReference type="GO" id="GO:0097367">
    <property type="term" value="F:carbohydrate derivative binding"/>
    <property type="evidence" value="ECO:0007669"/>
    <property type="project" value="InterPro"/>
</dbReference>
<dbReference type="PROSITE" id="PS51071">
    <property type="entry name" value="HTH_RPIR"/>
    <property type="match status" value="1"/>
</dbReference>
<evidence type="ECO:0000259" key="1">
    <source>
        <dbReference type="PROSITE" id="PS51071"/>
    </source>
</evidence>
<dbReference type="Pfam" id="PF01418">
    <property type="entry name" value="HTH_6"/>
    <property type="match status" value="1"/>
</dbReference>
<dbReference type="Gene3D" id="3.40.50.10490">
    <property type="entry name" value="Glucose-6-phosphate isomerase like protein, domain 1"/>
    <property type="match status" value="1"/>
</dbReference>
<dbReference type="SUPFAM" id="SSF53697">
    <property type="entry name" value="SIS domain"/>
    <property type="match status" value="1"/>
</dbReference>
<dbReference type="InterPro" id="IPR001347">
    <property type="entry name" value="SIS_dom"/>
</dbReference>
<dbReference type="InterPro" id="IPR000281">
    <property type="entry name" value="HTH_RpiR"/>
</dbReference>
<dbReference type="InterPro" id="IPR047640">
    <property type="entry name" value="RpiR-like"/>
</dbReference>
<evidence type="ECO:0000313" key="2">
    <source>
        <dbReference type="EMBL" id="MCZ9306951.1"/>
    </source>
</evidence>
<name>A0A9X3RTG4_9CORY</name>